<evidence type="ECO:0000313" key="4">
    <source>
        <dbReference type="Proteomes" id="UP000272025"/>
    </source>
</evidence>
<dbReference type="Proteomes" id="UP000272025">
    <property type="component" value="Unassembled WGS sequence"/>
</dbReference>
<dbReference type="RefSeq" id="XP_028468866.1">
    <property type="nucleotide sequence ID" value="XM_028613410.1"/>
</dbReference>
<dbReference type="PROSITE" id="PS51733">
    <property type="entry name" value="BPL_LPL_CATALYTIC"/>
    <property type="match status" value="1"/>
</dbReference>
<evidence type="ECO:0000259" key="2">
    <source>
        <dbReference type="PROSITE" id="PS51733"/>
    </source>
</evidence>
<organism evidence="3 4">
    <name type="scientific">Sodiomyces alkalinus (strain CBS 110278 / VKM F-3762 / F11)</name>
    <name type="common">Alkaliphilic filamentous fungus</name>
    <dbReference type="NCBI Taxonomy" id="1314773"/>
    <lineage>
        <taxon>Eukaryota</taxon>
        <taxon>Fungi</taxon>
        <taxon>Dikarya</taxon>
        <taxon>Ascomycota</taxon>
        <taxon>Pezizomycotina</taxon>
        <taxon>Sordariomycetes</taxon>
        <taxon>Hypocreomycetidae</taxon>
        <taxon>Glomerellales</taxon>
        <taxon>Plectosphaerellaceae</taxon>
        <taxon>Sodiomyces</taxon>
    </lineage>
</organism>
<accession>A0A3N2Q2T3</accession>
<keyword evidence="4" id="KW-1185">Reference proteome</keyword>
<dbReference type="GeneID" id="39581888"/>
<evidence type="ECO:0000256" key="1">
    <source>
        <dbReference type="SAM" id="MobiDB-lite"/>
    </source>
</evidence>
<dbReference type="EMBL" id="ML119052">
    <property type="protein sequence ID" value="ROT41060.1"/>
    <property type="molecule type" value="Genomic_DNA"/>
</dbReference>
<gene>
    <name evidence="3" type="ORF">SODALDRAFT_349145</name>
</gene>
<protein>
    <recommendedName>
        <fullName evidence="2">BPL/LPL catalytic domain-containing protein</fullName>
    </recommendedName>
</protein>
<dbReference type="InterPro" id="IPR004143">
    <property type="entry name" value="BPL_LPL_catalytic"/>
</dbReference>
<evidence type="ECO:0000313" key="3">
    <source>
        <dbReference type="EMBL" id="ROT41060.1"/>
    </source>
</evidence>
<feature type="region of interest" description="Disordered" evidence="1">
    <location>
        <begin position="121"/>
        <end position="140"/>
    </location>
</feature>
<dbReference type="InterPro" id="IPR045864">
    <property type="entry name" value="aa-tRNA-synth_II/BPL/LPL"/>
</dbReference>
<dbReference type="PANTHER" id="PTHR10993">
    <property type="entry name" value="OCTANOYLTRANSFERASE"/>
    <property type="match status" value="1"/>
</dbReference>
<dbReference type="OrthoDB" id="19908at2759"/>
<feature type="domain" description="BPL/LPL catalytic" evidence="2">
    <location>
        <begin position="83"/>
        <end position="361"/>
    </location>
</feature>
<dbReference type="Pfam" id="PF21948">
    <property type="entry name" value="LplA-B_cat"/>
    <property type="match status" value="1"/>
</dbReference>
<dbReference type="STRING" id="1314773.A0A3N2Q2T3"/>
<dbReference type="GO" id="GO:0009249">
    <property type="term" value="P:protein lipoylation"/>
    <property type="evidence" value="ECO:0007669"/>
    <property type="project" value="TreeGrafter"/>
</dbReference>
<feature type="region of interest" description="Disordered" evidence="1">
    <location>
        <begin position="221"/>
        <end position="251"/>
    </location>
</feature>
<dbReference type="AlphaFoldDB" id="A0A3N2Q2T3"/>
<dbReference type="Gene3D" id="3.30.930.10">
    <property type="entry name" value="Bira Bifunctional Protein, Domain 2"/>
    <property type="match status" value="1"/>
</dbReference>
<name>A0A3N2Q2T3_SODAK</name>
<dbReference type="PANTHER" id="PTHR10993:SF7">
    <property type="entry name" value="LIPOYLTRANSFERASE 2, MITOCHONDRIAL-RELATED"/>
    <property type="match status" value="1"/>
</dbReference>
<reference evidence="3 4" key="1">
    <citation type="journal article" date="2018" name="Mol. Ecol.">
        <title>The obligate alkalophilic soda-lake fungus Sodiomyces alkalinus has shifted to a protein diet.</title>
        <authorList>
            <person name="Grum-Grzhimaylo A.A."/>
            <person name="Falkoski D.L."/>
            <person name="van den Heuvel J."/>
            <person name="Valero-Jimenez C.A."/>
            <person name="Min B."/>
            <person name="Choi I.G."/>
            <person name="Lipzen A."/>
            <person name="Daum C.G."/>
            <person name="Aanen D.K."/>
            <person name="Tsang A."/>
            <person name="Henrissat B."/>
            <person name="Bilanenko E.N."/>
            <person name="de Vries R.P."/>
            <person name="van Kan J.A.L."/>
            <person name="Grigoriev I.V."/>
            <person name="Debets A.J.M."/>
        </authorList>
    </citation>
    <scope>NUCLEOTIDE SEQUENCE [LARGE SCALE GENOMIC DNA]</scope>
    <source>
        <strain evidence="3 4">F11</strain>
    </source>
</reference>
<sequence>MRALPHRLHPRHLNLARRCFSNCTRVVDLIQHDASPAVFLNHIHLSSSQDPFPPYAVASEIQSQIRQIFLSYKAAATTSPTTSAPSPVLLSFTPSPTYTLGRRQTPISPTQASRLRQPLRVPLPNTMGTDPSAPAEEPGTKDYIPLVLETDRGGLTTYHGPGQIVLWPILDLRSPLHTNFRVRCYARLLEQTTRALLLAHPHLGIQTHLSEADPGVWVRRGSEQHARDKENGNPAAGVDATDATAAPTPADLTTDRKIAALGVHLRRHVTGLGTALNLDVATRGPDSVNPWARFVPCGLDGKGVASVRDLIAPGRWAAAVAAAASPAAATTTTTTTTAAAAPSGIAAAFAEDMARRWAAELSSRIGLDGRVRSTTVDVESIITTAAS</sequence>
<dbReference type="SUPFAM" id="SSF55681">
    <property type="entry name" value="Class II aaRS and biotin synthetases"/>
    <property type="match status" value="1"/>
</dbReference>
<feature type="compositionally biased region" description="Basic and acidic residues" evidence="1">
    <location>
        <begin position="221"/>
        <end position="231"/>
    </location>
</feature>
<proteinExistence type="predicted"/>
<feature type="compositionally biased region" description="Low complexity" evidence="1">
    <location>
        <begin position="234"/>
        <end position="251"/>
    </location>
</feature>
<dbReference type="GO" id="GO:0033819">
    <property type="term" value="F:lipoyl(octanoyl) transferase activity"/>
    <property type="evidence" value="ECO:0007669"/>
    <property type="project" value="TreeGrafter"/>
</dbReference>